<reference evidence="2" key="1">
    <citation type="submission" date="2015-06" db="EMBL/GenBank/DDBJ databases">
        <title>Expansion of signal transduction pathways in fungi by whole-genome duplication.</title>
        <authorList>
            <consortium name="DOE Joint Genome Institute"/>
            <person name="Corrochano L.M."/>
            <person name="Kuo A."/>
            <person name="Marcet-Houben M."/>
            <person name="Polaino S."/>
            <person name="Salamov A."/>
            <person name="Villalobos J.M."/>
            <person name="Alvarez M.I."/>
            <person name="Avalos J."/>
            <person name="Benito E.P."/>
            <person name="Benoit I."/>
            <person name="Burger G."/>
            <person name="Camino L.P."/>
            <person name="Canovas D."/>
            <person name="Cerda-Olmedo E."/>
            <person name="Cheng J.-F."/>
            <person name="Dominguez A."/>
            <person name="Elias M."/>
            <person name="Eslava A.P."/>
            <person name="Glaser F."/>
            <person name="Grimwood J."/>
            <person name="Gutierrez G."/>
            <person name="Heitman J."/>
            <person name="Henrissat B."/>
            <person name="Iturriaga E.A."/>
            <person name="Lang B.F."/>
            <person name="Lavin J.L."/>
            <person name="Lee S."/>
            <person name="Li W."/>
            <person name="Lindquist E."/>
            <person name="Lopez-Garcia S."/>
            <person name="Luque E.M."/>
            <person name="Marcos A.T."/>
            <person name="Martin J."/>
            <person name="McCluskey K."/>
            <person name="Medina H.R."/>
            <person name="Miralles-Duran A."/>
            <person name="Miyazaki A."/>
            <person name="Munoz-Torres E."/>
            <person name="Oguiza J.A."/>
            <person name="Ohm R."/>
            <person name="Olmedo M."/>
            <person name="Orejas M."/>
            <person name="Ortiz-Castellanos L."/>
            <person name="Pisabarro A.G."/>
            <person name="Rodriguez-Romero J."/>
            <person name="Ruiz-Herrera J."/>
            <person name="Ruiz-Vazquez R."/>
            <person name="Sanz C."/>
            <person name="Schackwitz W."/>
            <person name="Schmutz J."/>
            <person name="Shahriari M."/>
            <person name="Shelest E."/>
            <person name="Silva-Franco F."/>
            <person name="Soanes D."/>
            <person name="Syed K."/>
            <person name="Tagua V.G."/>
            <person name="Talbot N.J."/>
            <person name="Thon M."/>
            <person name="De vries R.P."/>
            <person name="Wiebenga A."/>
            <person name="Yadav J.S."/>
            <person name="Braun E.L."/>
            <person name="Baker S."/>
            <person name="Garre V."/>
            <person name="Horwitz B."/>
            <person name="Torres-Martinez S."/>
            <person name="Idnurm A."/>
            <person name="Herrera-Estrella A."/>
            <person name="Gabaldon T."/>
            <person name="Grigoriev I.V."/>
        </authorList>
    </citation>
    <scope>NUCLEOTIDE SEQUENCE [LARGE SCALE GENOMIC DNA]</scope>
    <source>
        <strain evidence="2">NRRL 1555(-)</strain>
    </source>
</reference>
<dbReference type="GeneID" id="28991992"/>
<dbReference type="VEuPathDB" id="FungiDB:PHYBLDRAFT_143858"/>
<accession>A0A162XLW8</accession>
<dbReference type="InParanoid" id="A0A162XLW8"/>
<organism evidence="1 2">
    <name type="scientific">Phycomyces blakesleeanus (strain ATCC 8743b / DSM 1359 / FGSC 10004 / NBRC 33097 / NRRL 1555)</name>
    <dbReference type="NCBI Taxonomy" id="763407"/>
    <lineage>
        <taxon>Eukaryota</taxon>
        <taxon>Fungi</taxon>
        <taxon>Fungi incertae sedis</taxon>
        <taxon>Mucoromycota</taxon>
        <taxon>Mucoromycotina</taxon>
        <taxon>Mucoromycetes</taxon>
        <taxon>Mucorales</taxon>
        <taxon>Phycomycetaceae</taxon>
        <taxon>Phycomyces</taxon>
    </lineage>
</organism>
<evidence type="ECO:0000313" key="2">
    <source>
        <dbReference type="Proteomes" id="UP000077315"/>
    </source>
</evidence>
<evidence type="ECO:0000313" key="1">
    <source>
        <dbReference type="EMBL" id="OAD75615.1"/>
    </source>
</evidence>
<dbReference type="RefSeq" id="XP_018293655.1">
    <property type="nucleotide sequence ID" value="XM_018431086.1"/>
</dbReference>
<dbReference type="OrthoDB" id="2242533at2759"/>
<dbReference type="AlphaFoldDB" id="A0A162XLW8"/>
<keyword evidence="2" id="KW-1185">Reference proteome</keyword>
<dbReference type="Proteomes" id="UP000077315">
    <property type="component" value="Unassembled WGS sequence"/>
</dbReference>
<sequence>MSRPKAYYISFVWHPLWRQLFLYGCNIRIKKGQKVLSFSASAEQDKDMLKMESDKGKLNREINDNLENKIYCQSKTFLRNSDRTPNAPERAAKVCRLNFVPLQSTQTLQSLNRHKSSSQRCNIQQQWGSTWCTSSEQFIFRTLINPASVTPPRLLNTKLLTIAYTGPIPDLKQPTDSRAEDVLNIDEFGWNALLGTSSYITIFPASSCETLPTISFFHVFLKLACGYLSGRIPLGLLTLYSFSETVFKDCLFFSPKFSDIYYITLPGFALLVIGQHQWSTVFDHAYFMPSTVLFVVFRLAVIFKAEQTLNNLVCSSDVLIEIRNGIEYGDCIVFIIEHFAIAIIANEWRLRQCSSPLLRQANFLVWRHFIPLCNPTSPQKNVHPKKHSTSETNLLSWRLPVIPTDGLNPFYGIEYLRIRQ</sequence>
<proteinExistence type="predicted"/>
<protein>
    <submittedName>
        <fullName evidence="1">Uncharacterized protein</fullName>
    </submittedName>
</protein>
<name>A0A162XLW8_PHYB8</name>
<dbReference type="EMBL" id="KV440977">
    <property type="protein sequence ID" value="OAD75615.1"/>
    <property type="molecule type" value="Genomic_DNA"/>
</dbReference>
<gene>
    <name evidence="1" type="ORF">PHYBLDRAFT_143858</name>
</gene>